<dbReference type="Pfam" id="PF12937">
    <property type="entry name" value="F-box-like"/>
    <property type="match status" value="1"/>
</dbReference>
<reference evidence="3" key="3">
    <citation type="submission" date="2018-08" db="UniProtKB">
        <authorList>
            <consortium name="EnsemblPlants"/>
        </authorList>
    </citation>
    <scope>IDENTIFICATION</scope>
    <source>
        <strain evidence="3">cv. Bd21</strain>
    </source>
</reference>
<dbReference type="Gramene" id="PNT66826">
    <property type="protein sequence ID" value="PNT66826"/>
    <property type="gene ID" value="BRADI_3g17405v3"/>
</dbReference>
<protein>
    <recommendedName>
        <fullName evidence="1">F-box domain-containing protein</fullName>
    </recommendedName>
</protein>
<evidence type="ECO:0000313" key="3">
    <source>
        <dbReference type="EnsemblPlants" id="PNT66826"/>
    </source>
</evidence>
<dbReference type="PANTHER" id="PTHR38926:SF69">
    <property type="entry name" value="F-BOX DOMAIN-CONTAINING PROTEIN"/>
    <property type="match status" value="1"/>
</dbReference>
<name>A0A2K2CXS6_BRADI</name>
<evidence type="ECO:0000313" key="2">
    <source>
        <dbReference type="EMBL" id="PNT66826.1"/>
    </source>
</evidence>
<evidence type="ECO:0000313" key="4">
    <source>
        <dbReference type="Proteomes" id="UP000008810"/>
    </source>
</evidence>
<dbReference type="EnsemblPlants" id="PNT66826">
    <property type="protein sequence ID" value="PNT66826"/>
    <property type="gene ID" value="BRADI_3g17405v3"/>
</dbReference>
<dbReference type="InParanoid" id="A0A2K2CXS6"/>
<gene>
    <name evidence="2" type="ORF">BRADI_3g17405v3</name>
</gene>
<feature type="non-terminal residue" evidence="2">
    <location>
        <position position="171"/>
    </location>
</feature>
<proteinExistence type="predicted"/>
<dbReference type="AlphaFoldDB" id="A0A2K2CXS6"/>
<dbReference type="PANTHER" id="PTHR38926">
    <property type="entry name" value="F-BOX DOMAIN CONTAINING PROTEIN, EXPRESSED"/>
    <property type="match status" value="1"/>
</dbReference>
<dbReference type="OrthoDB" id="688218at2759"/>
<dbReference type="InterPro" id="IPR001810">
    <property type="entry name" value="F-box_dom"/>
</dbReference>
<dbReference type="Gene3D" id="3.80.10.10">
    <property type="entry name" value="Ribonuclease Inhibitor"/>
    <property type="match status" value="1"/>
</dbReference>
<organism evidence="2">
    <name type="scientific">Brachypodium distachyon</name>
    <name type="common">Purple false brome</name>
    <name type="synonym">Trachynia distachya</name>
    <dbReference type="NCBI Taxonomy" id="15368"/>
    <lineage>
        <taxon>Eukaryota</taxon>
        <taxon>Viridiplantae</taxon>
        <taxon>Streptophyta</taxon>
        <taxon>Embryophyta</taxon>
        <taxon>Tracheophyta</taxon>
        <taxon>Spermatophyta</taxon>
        <taxon>Magnoliopsida</taxon>
        <taxon>Liliopsida</taxon>
        <taxon>Poales</taxon>
        <taxon>Poaceae</taxon>
        <taxon>BOP clade</taxon>
        <taxon>Pooideae</taxon>
        <taxon>Stipodae</taxon>
        <taxon>Brachypodieae</taxon>
        <taxon>Brachypodium</taxon>
    </lineage>
</organism>
<dbReference type="InterPro" id="IPR036047">
    <property type="entry name" value="F-box-like_dom_sf"/>
</dbReference>
<keyword evidence="4" id="KW-1185">Reference proteome</keyword>
<accession>A0A2K2CXS6</accession>
<evidence type="ECO:0000259" key="1">
    <source>
        <dbReference type="Pfam" id="PF12937"/>
    </source>
</evidence>
<dbReference type="SUPFAM" id="SSF81383">
    <property type="entry name" value="F-box domain"/>
    <property type="match status" value="1"/>
</dbReference>
<sequence length="171" mass="19180">MYIILRQLPQPDILRGAGLACSSWRQVATDEPLLWRHIDLAAANEDAPPAWPWAAMGWLPMACAAVDRSASRCESFRGRVDFDFLLYLADKAPSLRSLEITSWFSTMDWFTTDQQQFVDGVIKKLPLLEKFVVSSGRFYGPALVDHCPRLRTLDVGGCGMTCCPIGKRRGE</sequence>
<reference evidence="2 3" key="1">
    <citation type="journal article" date="2010" name="Nature">
        <title>Genome sequencing and analysis of the model grass Brachypodium distachyon.</title>
        <authorList>
            <consortium name="International Brachypodium Initiative"/>
        </authorList>
    </citation>
    <scope>NUCLEOTIDE SEQUENCE [LARGE SCALE GENOMIC DNA]</scope>
    <source>
        <strain evidence="2 3">Bd21</strain>
    </source>
</reference>
<dbReference type="Proteomes" id="UP000008810">
    <property type="component" value="Chromosome 3"/>
</dbReference>
<feature type="domain" description="F-box" evidence="1">
    <location>
        <begin position="4"/>
        <end position="40"/>
    </location>
</feature>
<reference evidence="2" key="2">
    <citation type="submission" date="2017-06" db="EMBL/GenBank/DDBJ databases">
        <title>WGS assembly of Brachypodium distachyon.</title>
        <authorList>
            <consortium name="The International Brachypodium Initiative"/>
            <person name="Lucas S."/>
            <person name="Harmon-Smith M."/>
            <person name="Lail K."/>
            <person name="Tice H."/>
            <person name="Grimwood J."/>
            <person name="Bruce D."/>
            <person name="Barry K."/>
            <person name="Shu S."/>
            <person name="Lindquist E."/>
            <person name="Wang M."/>
            <person name="Pitluck S."/>
            <person name="Vogel J.P."/>
            <person name="Garvin D.F."/>
            <person name="Mockler T.C."/>
            <person name="Schmutz J."/>
            <person name="Rokhsar D."/>
            <person name="Bevan M.W."/>
        </authorList>
    </citation>
    <scope>NUCLEOTIDE SEQUENCE</scope>
    <source>
        <strain evidence="2">Bd21</strain>
    </source>
</reference>
<dbReference type="EMBL" id="CM000882">
    <property type="protein sequence ID" value="PNT66826.1"/>
    <property type="molecule type" value="Genomic_DNA"/>
</dbReference>
<dbReference type="InterPro" id="IPR032675">
    <property type="entry name" value="LRR_dom_sf"/>
</dbReference>
<dbReference type="SUPFAM" id="SSF52047">
    <property type="entry name" value="RNI-like"/>
    <property type="match status" value="1"/>
</dbReference>